<evidence type="ECO:0000256" key="1">
    <source>
        <dbReference type="ARBA" id="ARBA00004496"/>
    </source>
</evidence>
<keyword evidence="4" id="KW-0547">Nucleotide-binding</keyword>
<evidence type="ECO:0000256" key="12">
    <source>
        <dbReference type="ARBA" id="ARBA00039316"/>
    </source>
</evidence>
<keyword evidence="8" id="KW-0267">Excision nuclease</keyword>
<evidence type="ECO:0000256" key="8">
    <source>
        <dbReference type="ARBA" id="ARBA00022881"/>
    </source>
</evidence>
<dbReference type="Proteomes" id="UP000199569">
    <property type="component" value="Unassembled WGS sequence"/>
</dbReference>
<evidence type="ECO:0000256" key="13">
    <source>
        <dbReference type="ARBA" id="ARBA00042156"/>
    </source>
</evidence>
<keyword evidence="7" id="KW-0067">ATP-binding</keyword>
<dbReference type="InterPro" id="IPR027417">
    <property type="entry name" value="P-loop_NTPase"/>
</dbReference>
<dbReference type="GO" id="GO:0005524">
    <property type="term" value="F:ATP binding"/>
    <property type="evidence" value="ECO:0007669"/>
    <property type="project" value="UniProtKB-KW"/>
</dbReference>
<evidence type="ECO:0000313" key="15">
    <source>
        <dbReference type="Proteomes" id="UP000199569"/>
    </source>
</evidence>
<dbReference type="GO" id="GO:0004518">
    <property type="term" value="F:nuclease activity"/>
    <property type="evidence" value="ECO:0007669"/>
    <property type="project" value="UniProtKB-KW"/>
</dbReference>
<comment type="similarity">
    <text evidence="11">Belongs to the ABC transporter superfamily. UvrA family.</text>
</comment>
<dbReference type="PANTHER" id="PTHR43152:SF1">
    <property type="entry name" value="UVRA PROTEIN"/>
    <property type="match status" value="1"/>
</dbReference>
<name>A0A1G5K1U8_9HYPH</name>
<dbReference type="AlphaFoldDB" id="A0A1G5K1U8"/>
<keyword evidence="5" id="KW-0227">DNA damage</keyword>
<evidence type="ECO:0000256" key="7">
    <source>
        <dbReference type="ARBA" id="ARBA00022840"/>
    </source>
</evidence>
<dbReference type="GO" id="GO:0005737">
    <property type="term" value="C:cytoplasm"/>
    <property type="evidence" value="ECO:0007669"/>
    <property type="project" value="UniProtKB-SubCell"/>
</dbReference>
<dbReference type="Gene3D" id="1.20.1580.10">
    <property type="entry name" value="ABC transporter ATPase like domain"/>
    <property type="match status" value="1"/>
</dbReference>
<gene>
    <name evidence="14" type="ORF">SAMN02927923_02950</name>
</gene>
<evidence type="ECO:0000256" key="9">
    <source>
        <dbReference type="ARBA" id="ARBA00023125"/>
    </source>
</evidence>
<evidence type="ECO:0000256" key="10">
    <source>
        <dbReference type="ARBA" id="ARBA00023204"/>
    </source>
</evidence>
<dbReference type="EMBL" id="FMVJ01000008">
    <property type="protein sequence ID" value="SCY93849.1"/>
    <property type="molecule type" value="Genomic_DNA"/>
</dbReference>
<evidence type="ECO:0000256" key="2">
    <source>
        <dbReference type="ARBA" id="ARBA00022490"/>
    </source>
</evidence>
<dbReference type="Gene3D" id="3.40.50.300">
    <property type="entry name" value="P-loop containing nucleotide triphosphate hydrolases"/>
    <property type="match status" value="1"/>
</dbReference>
<keyword evidence="15" id="KW-1185">Reference proteome</keyword>
<comment type="subcellular location">
    <subcellularLocation>
        <location evidence="1">Cytoplasm</location>
    </subcellularLocation>
</comment>
<reference evidence="14 15" key="1">
    <citation type="submission" date="2016-10" db="EMBL/GenBank/DDBJ databases">
        <authorList>
            <person name="de Groot N.N."/>
        </authorList>
    </citation>
    <scope>NUCLEOTIDE SEQUENCE [LARGE SCALE GENOMIC DNA]</scope>
    <source>
        <strain evidence="14 15">CGMCC 1.7666</strain>
    </source>
</reference>
<evidence type="ECO:0000256" key="5">
    <source>
        <dbReference type="ARBA" id="ARBA00022763"/>
    </source>
</evidence>
<keyword evidence="3" id="KW-0677">Repeat</keyword>
<evidence type="ECO:0000313" key="14">
    <source>
        <dbReference type="EMBL" id="SCY93849.1"/>
    </source>
</evidence>
<feature type="non-terminal residue" evidence="14">
    <location>
        <position position="1"/>
    </location>
</feature>
<dbReference type="GO" id="GO:0006281">
    <property type="term" value="P:DNA repair"/>
    <property type="evidence" value="ECO:0007669"/>
    <property type="project" value="UniProtKB-KW"/>
</dbReference>
<dbReference type="PANTHER" id="PTHR43152">
    <property type="entry name" value="UVRABC SYSTEM PROTEIN A"/>
    <property type="match status" value="1"/>
</dbReference>
<dbReference type="STRING" id="549386.SAMN02927923_02950"/>
<dbReference type="GO" id="GO:0003677">
    <property type="term" value="F:DNA binding"/>
    <property type="evidence" value="ECO:0007669"/>
    <property type="project" value="UniProtKB-KW"/>
</dbReference>
<evidence type="ECO:0000256" key="6">
    <source>
        <dbReference type="ARBA" id="ARBA00022769"/>
    </source>
</evidence>
<evidence type="ECO:0000256" key="11">
    <source>
        <dbReference type="ARBA" id="ARBA00038000"/>
    </source>
</evidence>
<keyword evidence="2" id="KW-0963">Cytoplasm</keyword>
<evidence type="ECO:0000256" key="4">
    <source>
        <dbReference type="ARBA" id="ARBA00022741"/>
    </source>
</evidence>
<keyword evidence="6" id="KW-0228">DNA excision</keyword>
<keyword evidence="9" id="KW-0238">DNA-binding</keyword>
<proteinExistence type="inferred from homology"/>
<keyword evidence="10" id="KW-0234">DNA repair</keyword>
<accession>A0A1G5K1U8</accession>
<dbReference type="SUPFAM" id="SSF52540">
    <property type="entry name" value="P-loop containing nucleoside triphosphate hydrolases"/>
    <property type="match status" value="1"/>
</dbReference>
<organism evidence="14 15">
    <name type="scientific">Microvirga guangxiensis</name>
    <dbReference type="NCBI Taxonomy" id="549386"/>
    <lineage>
        <taxon>Bacteria</taxon>
        <taxon>Pseudomonadati</taxon>
        <taxon>Pseudomonadota</taxon>
        <taxon>Alphaproteobacteria</taxon>
        <taxon>Hyphomicrobiales</taxon>
        <taxon>Methylobacteriaceae</taxon>
        <taxon>Microvirga</taxon>
    </lineage>
</organism>
<sequence>RYDAGRFSFNVAKGRCPHCEGEGFVMVELLFLPSVYAPCPTCHGARYNADTLKIKYRNKSIADVLGMTVDAAWEFFADEPPLHRSLTIVREVGLGYLRLGQPATELSGGEAQRIKLATELQRVQRGDTLYVLDEPTTGLHPADVERLVAQLDGLVDAGNTVIVVEHNMRVAARSDWIMDLGPGAGDEGGYLVASGPPHEVAKASGSRTAPYLSRVLV</sequence>
<protein>
    <recommendedName>
        <fullName evidence="12">UvrABC system protein A</fullName>
    </recommendedName>
    <alternativeName>
        <fullName evidence="13">Excinuclease ABC subunit A</fullName>
    </alternativeName>
</protein>
<evidence type="ECO:0000256" key="3">
    <source>
        <dbReference type="ARBA" id="ARBA00022737"/>
    </source>
</evidence>